<gene>
    <name evidence="10" type="ORF">P691DRAFT_678364</name>
</gene>
<accession>A0A9P5X632</accession>
<dbReference type="OrthoDB" id="165352at2759"/>
<feature type="compositionally biased region" description="Polar residues" evidence="8">
    <location>
        <begin position="32"/>
        <end position="48"/>
    </location>
</feature>
<evidence type="ECO:0000256" key="8">
    <source>
        <dbReference type="SAM" id="MobiDB-lite"/>
    </source>
</evidence>
<evidence type="ECO:0000256" key="2">
    <source>
        <dbReference type="ARBA" id="ARBA00009765"/>
    </source>
</evidence>
<feature type="transmembrane region" description="Helical" evidence="9">
    <location>
        <begin position="546"/>
        <end position="567"/>
    </location>
</feature>
<comment type="caution">
    <text evidence="10">The sequence shown here is derived from an EMBL/GenBank/DDBJ whole genome shotgun (WGS) entry which is preliminary data.</text>
</comment>
<dbReference type="PANTHER" id="PTHR46494:SF1">
    <property type="entry name" value="CORA FAMILY METAL ION TRANSPORTER (EUROFUNG)"/>
    <property type="match status" value="1"/>
</dbReference>
<dbReference type="SUPFAM" id="SSF144083">
    <property type="entry name" value="Magnesium transport protein CorA, transmembrane region"/>
    <property type="match status" value="1"/>
</dbReference>
<evidence type="ECO:0000256" key="4">
    <source>
        <dbReference type="ARBA" id="ARBA00022475"/>
    </source>
</evidence>
<dbReference type="PANTHER" id="PTHR46494">
    <property type="entry name" value="CORA FAMILY METAL ION TRANSPORTER (EUROFUNG)"/>
    <property type="match status" value="1"/>
</dbReference>
<comment type="similarity">
    <text evidence="2">Belongs to the CorA metal ion transporter (MIT) (TC 1.A.35) family.</text>
</comment>
<sequence>MPRENSFTDSEGRSLTPDLEDEEPAFEAQPRPSMTSQMAVSPTYSATSPVGHAVRDPSFPTSPISSGVQAVRSPGSRSHATQFSTLSPWTKPTPKDRFRSAVRKVISMHRGTRFMSVGGREARIGAEPGVDPRRASADMQYGHIHKECAIEITDYSSVRVNMQRMKNGEFIELMRDDEASRRPAWSRARWINIGGVSWDVIKALSLRYDLHPLALEDVFHGHSQNRSKADYYVRHLFLRILCHQLSETDIDDENMFIAHMPRSASPEPFEKSVLDEEKTLPGDSSPSPKPQVSRRKRKSVLPMHRHDIHSRPTQLSRLVEKEGQKRSAAYTRRDINQLTLDELKRGERVDVDVSPMFIFLFRDGTIISIHSKSTLDFTAPITHRLRQPDTVLRTTPDPSILVHALLDLIVDRALQVVDAYHDKINKFERDILLKPQVKTIRRLHILSGDLILHKRTLEPIKTLVYGLRRYDIDRCAALIDTSDPSNADVAVVGFMSHKSKIYLADVFDHMEYILTSLDMFASIAENLINYSFNSASYDMNVVMRRLTLVTIIGLPLTLLTGYFGMNFDPFWAVNNNSDLFFWKIAIPVFFVTFVSALWKDFVDLYHYMQKKIWAKKVAQVRFK</sequence>
<keyword evidence="3" id="KW-0813">Transport</keyword>
<dbReference type="SUPFAM" id="SSF143865">
    <property type="entry name" value="CorA soluble domain-like"/>
    <property type="match status" value="1"/>
</dbReference>
<evidence type="ECO:0000313" key="11">
    <source>
        <dbReference type="Proteomes" id="UP000807342"/>
    </source>
</evidence>
<dbReference type="Pfam" id="PF01544">
    <property type="entry name" value="CorA"/>
    <property type="match status" value="1"/>
</dbReference>
<feature type="region of interest" description="Disordered" evidence="8">
    <location>
        <begin position="1"/>
        <end position="95"/>
    </location>
</feature>
<proteinExistence type="inferred from homology"/>
<protein>
    <submittedName>
        <fullName evidence="10">Magnesium transporter</fullName>
    </submittedName>
</protein>
<evidence type="ECO:0000256" key="6">
    <source>
        <dbReference type="ARBA" id="ARBA00022989"/>
    </source>
</evidence>
<keyword evidence="6 9" id="KW-1133">Transmembrane helix</keyword>
<evidence type="ECO:0000256" key="5">
    <source>
        <dbReference type="ARBA" id="ARBA00022692"/>
    </source>
</evidence>
<dbReference type="InterPro" id="IPR045861">
    <property type="entry name" value="CorA_cytoplasmic_dom"/>
</dbReference>
<dbReference type="GO" id="GO:0050897">
    <property type="term" value="F:cobalt ion binding"/>
    <property type="evidence" value="ECO:0007669"/>
    <property type="project" value="TreeGrafter"/>
</dbReference>
<keyword evidence="11" id="KW-1185">Reference proteome</keyword>
<organism evidence="10 11">
    <name type="scientific">Macrolepiota fuliginosa MF-IS2</name>
    <dbReference type="NCBI Taxonomy" id="1400762"/>
    <lineage>
        <taxon>Eukaryota</taxon>
        <taxon>Fungi</taxon>
        <taxon>Dikarya</taxon>
        <taxon>Basidiomycota</taxon>
        <taxon>Agaricomycotina</taxon>
        <taxon>Agaricomycetes</taxon>
        <taxon>Agaricomycetidae</taxon>
        <taxon>Agaricales</taxon>
        <taxon>Agaricineae</taxon>
        <taxon>Agaricaceae</taxon>
        <taxon>Macrolepiota</taxon>
    </lineage>
</organism>
<evidence type="ECO:0000256" key="7">
    <source>
        <dbReference type="ARBA" id="ARBA00023136"/>
    </source>
</evidence>
<keyword evidence="5 9" id="KW-0812">Transmembrane</keyword>
<evidence type="ECO:0000256" key="3">
    <source>
        <dbReference type="ARBA" id="ARBA00022448"/>
    </source>
</evidence>
<name>A0A9P5X632_9AGAR</name>
<evidence type="ECO:0000313" key="10">
    <source>
        <dbReference type="EMBL" id="KAF9444027.1"/>
    </source>
</evidence>
<dbReference type="EMBL" id="MU151412">
    <property type="protein sequence ID" value="KAF9444027.1"/>
    <property type="molecule type" value="Genomic_DNA"/>
</dbReference>
<dbReference type="GO" id="GO:0015095">
    <property type="term" value="F:magnesium ion transmembrane transporter activity"/>
    <property type="evidence" value="ECO:0007669"/>
    <property type="project" value="TreeGrafter"/>
</dbReference>
<reference evidence="10" key="1">
    <citation type="submission" date="2020-11" db="EMBL/GenBank/DDBJ databases">
        <authorList>
            <consortium name="DOE Joint Genome Institute"/>
            <person name="Ahrendt S."/>
            <person name="Riley R."/>
            <person name="Andreopoulos W."/>
            <person name="Labutti K."/>
            <person name="Pangilinan J."/>
            <person name="Ruiz-Duenas F.J."/>
            <person name="Barrasa J.M."/>
            <person name="Sanchez-Garcia M."/>
            <person name="Camarero S."/>
            <person name="Miyauchi S."/>
            <person name="Serrano A."/>
            <person name="Linde D."/>
            <person name="Babiker R."/>
            <person name="Drula E."/>
            <person name="Ayuso-Fernandez I."/>
            <person name="Pacheco R."/>
            <person name="Padilla G."/>
            <person name="Ferreira P."/>
            <person name="Barriuso J."/>
            <person name="Kellner H."/>
            <person name="Castanera R."/>
            <person name="Alfaro M."/>
            <person name="Ramirez L."/>
            <person name="Pisabarro A.G."/>
            <person name="Kuo A."/>
            <person name="Tritt A."/>
            <person name="Lipzen A."/>
            <person name="He G."/>
            <person name="Yan M."/>
            <person name="Ng V."/>
            <person name="Cullen D."/>
            <person name="Martin F."/>
            <person name="Rosso M.-N."/>
            <person name="Henrissat B."/>
            <person name="Hibbett D."/>
            <person name="Martinez A.T."/>
            <person name="Grigoriev I.V."/>
        </authorList>
    </citation>
    <scope>NUCLEOTIDE SEQUENCE</scope>
    <source>
        <strain evidence="10">MF-IS2</strain>
    </source>
</reference>
<dbReference type="InterPro" id="IPR002523">
    <property type="entry name" value="MgTranspt_CorA/ZnTranspt_ZntB"/>
</dbReference>
<feature type="transmembrane region" description="Helical" evidence="9">
    <location>
        <begin position="579"/>
        <end position="598"/>
    </location>
</feature>
<dbReference type="Gene3D" id="3.30.460.20">
    <property type="entry name" value="CorA soluble domain-like"/>
    <property type="match status" value="1"/>
</dbReference>
<keyword evidence="7 9" id="KW-0472">Membrane</keyword>
<feature type="region of interest" description="Disordered" evidence="8">
    <location>
        <begin position="263"/>
        <end position="307"/>
    </location>
</feature>
<feature type="compositionally biased region" description="Basic and acidic residues" evidence="8">
    <location>
        <begin position="268"/>
        <end position="280"/>
    </location>
</feature>
<evidence type="ECO:0000256" key="9">
    <source>
        <dbReference type="SAM" id="Phobius"/>
    </source>
</evidence>
<feature type="compositionally biased region" description="Polar residues" evidence="8">
    <location>
        <begin position="75"/>
        <end position="90"/>
    </location>
</feature>
<dbReference type="AlphaFoldDB" id="A0A9P5X632"/>
<feature type="compositionally biased region" description="Polar residues" evidence="8">
    <location>
        <begin position="59"/>
        <end position="68"/>
    </location>
</feature>
<dbReference type="InterPro" id="IPR045863">
    <property type="entry name" value="CorA_TM1_TM2"/>
</dbReference>
<evidence type="ECO:0000256" key="1">
    <source>
        <dbReference type="ARBA" id="ARBA00004651"/>
    </source>
</evidence>
<keyword evidence="4" id="KW-1003">Cell membrane</keyword>
<dbReference type="Gene3D" id="1.20.58.340">
    <property type="entry name" value="Magnesium transport protein CorA, transmembrane region"/>
    <property type="match status" value="2"/>
</dbReference>
<dbReference type="GO" id="GO:0005886">
    <property type="term" value="C:plasma membrane"/>
    <property type="evidence" value="ECO:0007669"/>
    <property type="project" value="UniProtKB-SubCell"/>
</dbReference>
<dbReference type="GO" id="GO:0000287">
    <property type="term" value="F:magnesium ion binding"/>
    <property type="evidence" value="ECO:0007669"/>
    <property type="project" value="TreeGrafter"/>
</dbReference>
<dbReference type="GO" id="GO:0015087">
    <property type="term" value="F:cobalt ion transmembrane transporter activity"/>
    <property type="evidence" value="ECO:0007669"/>
    <property type="project" value="TreeGrafter"/>
</dbReference>
<dbReference type="Proteomes" id="UP000807342">
    <property type="component" value="Unassembled WGS sequence"/>
</dbReference>
<comment type="subcellular location">
    <subcellularLocation>
        <location evidence="1">Cell membrane</location>
        <topology evidence="1">Multi-pass membrane protein</topology>
    </subcellularLocation>
</comment>